<dbReference type="Proteomes" id="UP000652761">
    <property type="component" value="Unassembled WGS sequence"/>
</dbReference>
<comment type="caution">
    <text evidence="3">The sequence shown here is derived from an EMBL/GenBank/DDBJ whole genome shotgun (WGS) entry which is preliminary data.</text>
</comment>
<protein>
    <submittedName>
        <fullName evidence="3">Uncharacterized protein</fullName>
    </submittedName>
</protein>
<feature type="compositionally biased region" description="Low complexity" evidence="1">
    <location>
        <begin position="1"/>
        <end position="20"/>
    </location>
</feature>
<dbReference type="AlphaFoldDB" id="A0A843X863"/>
<dbReference type="PANTHER" id="PTHR35475">
    <property type="entry name" value="WD REPEAT PROTEIN"/>
    <property type="match status" value="1"/>
</dbReference>
<feature type="region of interest" description="Disordered" evidence="1">
    <location>
        <begin position="1"/>
        <end position="37"/>
    </location>
</feature>
<evidence type="ECO:0000256" key="1">
    <source>
        <dbReference type="SAM" id="MobiDB-lite"/>
    </source>
</evidence>
<keyword evidence="2" id="KW-1133">Transmembrane helix</keyword>
<keyword evidence="2" id="KW-0472">Membrane</keyword>
<dbReference type="OrthoDB" id="5914890at2759"/>
<organism evidence="3 4">
    <name type="scientific">Colocasia esculenta</name>
    <name type="common">Wild taro</name>
    <name type="synonym">Arum esculentum</name>
    <dbReference type="NCBI Taxonomy" id="4460"/>
    <lineage>
        <taxon>Eukaryota</taxon>
        <taxon>Viridiplantae</taxon>
        <taxon>Streptophyta</taxon>
        <taxon>Embryophyta</taxon>
        <taxon>Tracheophyta</taxon>
        <taxon>Spermatophyta</taxon>
        <taxon>Magnoliopsida</taxon>
        <taxon>Liliopsida</taxon>
        <taxon>Araceae</taxon>
        <taxon>Aroideae</taxon>
        <taxon>Colocasieae</taxon>
        <taxon>Colocasia</taxon>
    </lineage>
</organism>
<feature type="transmembrane region" description="Helical" evidence="2">
    <location>
        <begin position="166"/>
        <end position="181"/>
    </location>
</feature>
<evidence type="ECO:0000256" key="2">
    <source>
        <dbReference type="SAM" id="Phobius"/>
    </source>
</evidence>
<dbReference type="PANTHER" id="PTHR35475:SF1">
    <property type="entry name" value="WD REPEAT PROTEIN"/>
    <property type="match status" value="1"/>
</dbReference>
<proteinExistence type="predicted"/>
<keyword evidence="2" id="KW-0812">Transmembrane</keyword>
<evidence type="ECO:0000313" key="4">
    <source>
        <dbReference type="Proteomes" id="UP000652761"/>
    </source>
</evidence>
<reference evidence="3" key="1">
    <citation type="submission" date="2017-07" db="EMBL/GenBank/DDBJ databases">
        <title>Taro Niue Genome Assembly and Annotation.</title>
        <authorList>
            <person name="Atibalentja N."/>
            <person name="Keating K."/>
            <person name="Fields C.J."/>
        </authorList>
    </citation>
    <scope>NUCLEOTIDE SEQUENCE</scope>
    <source>
        <strain evidence="3">Niue_2</strain>
        <tissue evidence="3">Leaf</tissue>
    </source>
</reference>
<keyword evidence="4" id="KW-1185">Reference proteome</keyword>
<feature type="transmembrane region" description="Helical" evidence="2">
    <location>
        <begin position="129"/>
        <end position="146"/>
    </location>
</feature>
<evidence type="ECO:0000313" key="3">
    <source>
        <dbReference type="EMBL" id="MQM15390.1"/>
    </source>
</evidence>
<dbReference type="EMBL" id="NMUH01006492">
    <property type="protein sequence ID" value="MQM15390.1"/>
    <property type="molecule type" value="Genomic_DNA"/>
</dbReference>
<sequence>MEIVEAEQGAATTEDAAGEAPCEPGPDQAAGSGKPKAKAPEVEIHLFRRGRAPPAVFRSQLGGWDQDRLEVQDILDKHGLKSLFAFNPASGRGVPIRFSPRNGRSFLPYADGAVIFVDGEPQDSLVKPVTKILVGVAVITILVALVAKETPDWLKASRFSSGNWNFPPWILACVVIVFTRGRKRTRDLLKRYGWLR</sequence>
<accession>A0A843X863</accession>
<gene>
    <name evidence="3" type="ORF">Taro_048337</name>
</gene>
<name>A0A843X863_COLES</name>